<dbReference type="EMBL" id="BAABWH010000004">
    <property type="protein sequence ID" value="GAA6145522.1"/>
    <property type="molecule type" value="Genomic_DNA"/>
</dbReference>
<name>A0ABP9ZZK9_9GAMM</name>
<dbReference type="Pfam" id="PF13511">
    <property type="entry name" value="DUF4124"/>
    <property type="match status" value="1"/>
</dbReference>
<dbReference type="Proteomes" id="UP001481413">
    <property type="component" value="Unassembled WGS sequence"/>
</dbReference>
<feature type="compositionally biased region" description="Low complexity" evidence="1">
    <location>
        <begin position="144"/>
        <end position="159"/>
    </location>
</feature>
<feature type="region of interest" description="Disordered" evidence="1">
    <location>
        <begin position="20"/>
        <end position="49"/>
    </location>
</feature>
<proteinExistence type="predicted"/>
<sequence>MTAQAGTVYVCKSSDGGTLFSQTPCPTGYSGEQRSIDAQRSSRGASEAELRQMADDLTQSNAKIRLERDLKNAQKKLKELQDARQGNIRSQTDLAQSIAGPNSRNRSQAIIDDLRTQTDKYNEEIRQQRQKVADTQKRLSEMQASSSAPENSASSGQAL</sequence>
<feature type="region of interest" description="Disordered" evidence="1">
    <location>
        <begin position="77"/>
        <end position="159"/>
    </location>
</feature>
<reference evidence="3 4" key="1">
    <citation type="submission" date="2024-04" db="EMBL/GenBank/DDBJ databases">
        <title>Draft genome sequence of Thalassolituus maritimus NBRC 116585.</title>
        <authorList>
            <person name="Miyakawa T."/>
            <person name="Kusuya Y."/>
            <person name="Miura T."/>
        </authorList>
    </citation>
    <scope>NUCLEOTIDE SEQUENCE [LARGE SCALE GENOMIC DNA]</scope>
    <source>
        <strain evidence="3 4">5NW40-0001</strain>
    </source>
</reference>
<accession>A0ABP9ZZK9</accession>
<evidence type="ECO:0000256" key="1">
    <source>
        <dbReference type="SAM" id="MobiDB-lite"/>
    </source>
</evidence>
<feature type="compositionally biased region" description="Polar residues" evidence="1">
    <location>
        <begin position="20"/>
        <end position="44"/>
    </location>
</feature>
<evidence type="ECO:0000259" key="2">
    <source>
        <dbReference type="Pfam" id="PF13511"/>
    </source>
</evidence>
<feature type="domain" description="DUF4124" evidence="2">
    <location>
        <begin position="3"/>
        <end position="41"/>
    </location>
</feature>
<dbReference type="InterPro" id="IPR025392">
    <property type="entry name" value="DUF4124"/>
</dbReference>
<organism evidence="3 4">
    <name type="scientific">Thalassolituus maritimus</name>
    <dbReference type="NCBI Taxonomy" id="484498"/>
    <lineage>
        <taxon>Bacteria</taxon>
        <taxon>Pseudomonadati</taxon>
        <taxon>Pseudomonadota</taxon>
        <taxon>Gammaproteobacteria</taxon>
        <taxon>Oceanospirillales</taxon>
        <taxon>Oceanospirillaceae</taxon>
        <taxon>Thalassolituus</taxon>
    </lineage>
</organism>
<keyword evidence="4" id="KW-1185">Reference proteome</keyword>
<comment type="caution">
    <text evidence="3">The sequence shown here is derived from an EMBL/GenBank/DDBJ whole genome shotgun (WGS) entry which is preliminary data.</text>
</comment>
<feature type="compositionally biased region" description="Basic and acidic residues" evidence="1">
    <location>
        <begin position="112"/>
        <end position="140"/>
    </location>
</feature>
<protein>
    <recommendedName>
        <fullName evidence="2">DUF4124 domain-containing protein</fullName>
    </recommendedName>
</protein>
<feature type="compositionally biased region" description="Polar residues" evidence="1">
    <location>
        <begin position="87"/>
        <end position="108"/>
    </location>
</feature>
<gene>
    <name evidence="3" type="ORF">NBRC116585_16400</name>
</gene>
<evidence type="ECO:0000313" key="3">
    <source>
        <dbReference type="EMBL" id="GAA6145522.1"/>
    </source>
</evidence>
<evidence type="ECO:0000313" key="4">
    <source>
        <dbReference type="Proteomes" id="UP001481413"/>
    </source>
</evidence>